<dbReference type="SUPFAM" id="SSF58050">
    <property type="entry name" value="N-terminal coiled coil domain from apc"/>
    <property type="match status" value="1"/>
</dbReference>
<dbReference type="Pfam" id="PF18797">
    <property type="entry name" value="APC_rep"/>
    <property type="match status" value="1"/>
</dbReference>
<evidence type="ECO:0000256" key="4">
    <source>
        <dbReference type="ARBA" id="ARBA00023054"/>
    </source>
</evidence>
<dbReference type="Gene3D" id="1.20.5.10">
    <property type="match status" value="1"/>
</dbReference>
<dbReference type="InterPro" id="IPR016024">
    <property type="entry name" value="ARM-type_fold"/>
</dbReference>
<comment type="similarity">
    <text evidence="1">Belongs to the adenomatous polyposis coli (APC) family.</text>
</comment>
<dbReference type="Pfam" id="PF16629">
    <property type="entry name" value="Arm_APC_u3"/>
    <property type="match status" value="1"/>
</dbReference>
<feature type="compositionally biased region" description="Basic and acidic residues" evidence="7">
    <location>
        <begin position="808"/>
        <end position="828"/>
    </location>
</feature>
<dbReference type="Pfam" id="PF05923">
    <property type="entry name" value="APC_r"/>
    <property type="match status" value="2"/>
</dbReference>
<feature type="non-terminal residue" evidence="9">
    <location>
        <position position="1657"/>
    </location>
</feature>
<keyword evidence="10" id="KW-1185">Reference proteome</keyword>
<protein>
    <submittedName>
        <fullName evidence="9">APCL protein</fullName>
    </submittedName>
</protein>
<evidence type="ECO:0000313" key="9">
    <source>
        <dbReference type="EMBL" id="NXX44647.1"/>
    </source>
</evidence>
<dbReference type="PROSITE" id="PS50176">
    <property type="entry name" value="ARM_REPEAT"/>
    <property type="match status" value="1"/>
</dbReference>
<dbReference type="GO" id="GO:0090090">
    <property type="term" value="P:negative regulation of canonical Wnt signaling pathway"/>
    <property type="evidence" value="ECO:0007669"/>
    <property type="project" value="TreeGrafter"/>
</dbReference>
<feature type="compositionally biased region" description="Polar residues" evidence="7">
    <location>
        <begin position="1484"/>
        <end position="1502"/>
    </location>
</feature>
<feature type="compositionally biased region" description="Basic and acidic residues" evidence="7">
    <location>
        <begin position="1392"/>
        <end position="1409"/>
    </location>
</feature>
<dbReference type="GO" id="GO:0001708">
    <property type="term" value="P:cell fate specification"/>
    <property type="evidence" value="ECO:0007669"/>
    <property type="project" value="TreeGrafter"/>
</dbReference>
<dbReference type="InterPro" id="IPR032038">
    <property type="entry name" value="APC_N"/>
</dbReference>
<dbReference type="GO" id="GO:0007026">
    <property type="term" value="P:negative regulation of microtubule depolymerization"/>
    <property type="evidence" value="ECO:0007669"/>
    <property type="project" value="TreeGrafter"/>
</dbReference>
<dbReference type="InterPro" id="IPR026831">
    <property type="entry name" value="APC_dom"/>
</dbReference>
<evidence type="ECO:0000256" key="3">
    <source>
        <dbReference type="ARBA" id="ARBA00022737"/>
    </source>
</evidence>
<dbReference type="Pfam" id="PF16689">
    <property type="entry name" value="APC_N_CC"/>
    <property type="match status" value="1"/>
</dbReference>
<feature type="region of interest" description="Disordered" evidence="7">
    <location>
        <begin position="805"/>
        <end position="829"/>
    </location>
</feature>
<dbReference type="InterPro" id="IPR041257">
    <property type="entry name" value="APC_rep"/>
</dbReference>
<evidence type="ECO:0000256" key="5">
    <source>
        <dbReference type="PROSITE-ProRule" id="PRU00259"/>
    </source>
</evidence>
<feature type="compositionally biased region" description="Acidic residues" evidence="7">
    <location>
        <begin position="1152"/>
        <end position="1174"/>
    </location>
</feature>
<feature type="region of interest" description="Disordered" evidence="7">
    <location>
        <begin position="1483"/>
        <end position="1599"/>
    </location>
</feature>
<evidence type="ECO:0000256" key="7">
    <source>
        <dbReference type="SAM" id="MobiDB-lite"/>
    </source>
</evidence>
<gene>
    <name evidence="9" type="primary">Apc2</name>
    <name evidence="9" type="ORF">TRILEU_R03609</name>
</gene>
<feature type="region of interest" description="Disordered" evidence="7">
    <location>
        <begin position="243"/>
        <end position="264"/>
    </location>
</feature>
<dbReference type="InterPro" id="IPR009224">
    <property type="entry name" value="SAMP"/>
</dbReference>
<dbReference type="InterPro" id="IPR036149">
    <property type="entry name" value="APC_N_sf"/>
</dbReference>
<dbReference type="GO" id="GO:0016477">
    <property type="term" value="P:cell migration"/>
    <property type="evidence" value="ECO:0007669"/>
    <property type="project" value="TreeGrafter"/>
</dbReference>
<name>A0A852J0V3_9PICI</name>
<dbReference type="InterPro" id="IPR011989">
    <property type="entry name" value="ARM-like"/>
</dbReference>
<feature type="region of interest" description="Disordered" evidence="7">
    <location>
        <begin position="974"/>
        <end position="1043"/>
    </location>
</feature>
<feature type="region of interest" description="Disordered" evidence="7">
    <location>
        <begin position="1392"/>
        <end position="1413"/>
    </location>
</feature>
<dbReference type="InterPro" id="IPR009223">
    <property type="entry name" value="APC_rpt"/>
</dbReference>
<dbReference type="InterPro" id="IPR000225">
    <property type="entry name" value="Armadillo"/>
</dbReference>
<keyword evidence="4 6" id="KW-0175">Coiled coil</keyword>
<evidence type="ECO:0000256" key="1">
    <source>
        <dbReference type="ARBA" id="ARBA00009051"/>
    </source>
</evidence>
<feature type="coiled-coil region" evidence="6">
    <location>
        <begin position="8"/>
        <end position="56"/>
    </location>
</feature>
<reference evidence="9" key="1">
    <citation type="submission" date="2020-02" db="EMBL/GenBank/DDBJ databases">
        <title>Bird 10,000 Genomes (B10K) Project - Family phase.</title>
        <authorList>
            <person name="Zhang G."/>
        </authorList>
    </citation>
    <scope>NUCLEOTIDE SEQUENCE</scope>
    <source>
        <strain evidence="9">B10K-DU-002-37</strain>
        <tissue evidence="9">Muscle</tissue>
    </source>
</reference>
<accession>A0A852J0V3</accession>
<feature type="region of interest" description="Disordered" evidence="7">
    <location>
        <begin position="1210"/>
        <end position="1229"/>
    </location>
</feature>
<keyword evidence="2" id="KW-0879">Wnt signaling pathway</keyword>
<evidence type="ECO:0000259" key="8">
    <source>
        <dbReference type="Pfam" id="PF16689"/>
    </source>
</evidence>
<feature type="compositionally biased region" description="Low complexity" evidence="7">
    <location>
        <begin position="1534"/>
        <end position="1550"/>
    </location>
</feature>
<feature type="compositionally biased region" description="Basic and acidic residues" evidence="7">
    <location>
        <begin position="1022"/>
        <end position="1034"/>
    </location>
</feature>
<dbReference type="GO" id="GO:0045295">
    <property type="term" value="F:gamma-catenin binding"/>
    <property type="evidence" value="ECO:0007669"/>
    <property type="project" value="TreeGrafter"/>
</dbReference>
<feature type="non-terminal residue" evidence="9">
    <location>
        <position position="1"/>
    </location>
</feature>
<feature type="compositionally biased region" description="Basic and acidic residues" evidence="7">
    <location>
        <begin position="982"/>
        <end position="1004"/>
    </location>
</feature>
<dbReference type="GO" id="GO:0007389">
    <property type="term" value="P:pattern specification process"/>
    <property type="evidence" value="ECO:0007669"/>
    <property type="project" value="TreeGrafter"/>
</dbReference>
<feature type="region of interest" description="Disordered" evidence="7">
    <location>
        <begin position="1626"/>
        <end position="1657"/>
    </location>
</feature>
<dbReference type="GO" id="GO:0030877">
    <property type="term" value="C:beta-catenin destruction complex"/>
    <property type="evidence" value="ECO:0007669"/>
    <property type="project" value="TreeGrafter"/>
</dbReference>
<dbReference type="GO" id="GO:0008013">
    <property type="term" value="F:beta-catenin binding"/>
    <property type="evidence" value="ECO:0007669"/>
    <property type="project" value="InterPro"/>
</dbReference>
<dbReference type="SUPFAM" id="SSF48371">
    <property type="entry name" value="ARM repeat"/>
    <property type="match status" value="1"/>
</dbReference>
<dbReference type="FunFam" id="1.25.10.10:FF:000035">
    <property type="entry name" value="adenomatous polyposis coli protein 2"/>
    <property type="match status" value="1"/>
</dbReference>
<keyword evidence="3" id="KW-0677">Repeat</keyword>
<feature type="domain" description="Adenomatous polyposis coli N-terminal dimerisation" evidence="8">
    <location>
        <begin position="6"/>
        <end position="57"/>
    </location>
</feature>
<proteinExistence type="inferred from homology"/>
<dbReference type="EMBL" id="WAAF01010417">
    <property type="protein sequence ID" value="NXX44647.1"/>
    <property type="molecule type" value="Genomic_DNA"/>
</dbReference>
<dbReference type="Pfam" id="PF05924">
    <property type="entry name" value="SAMP"/>
    <property type="match status" value="1"/>
</dbReference>
<dbReference type="InterPro" id="IPR026818">
    <property type="entry name" value="Apc_fam"/>
</dbReference>
<dbReference type="OrthoDB" id="5918429at2759"/>
<evidence type="ECO:0000256" key="6">
    <source>
        <dbReference type="SAM" id="Coils"/>
    </source>
</evidence>
<dbReference type="GO" id="GO:0016342">
    <property type="term" value="C:catenin complex"/>
    <property type="evidence" value="ECO:0007669"/>
    <property type="project" value="TreeGrafter"/>
</dbReference>
<dbReference type="Proteomes" id="UP000627253">
    <property type="component" value="Unassembled WGS sequence"/>
</dbReference>
<dbReference type="GO" id="GO:0007399">
    <property type="term" value="P:nervous system development"/>
    <property type="evidence" value="ECO:0007669"/>
    <property type="project" value="TreeGrafter"/>
</dbReference>
<dbReference type="FunFam" id="1.20.5.10:FF:000003">
    <property type="entry name" value="Adenomatous polyposis coli protein 2"/>
    <property type="match status" value="1"/>
</dbReference>
<feature type="region of interest" description="Disordered" evidence="7">
    <location>
        <begin position="1138"/>
        <end position="1186"/>
    </location>
</feature>
<feature type="compositionally biased region" description="Basic and acidic residues" evidence="7">
    <location>
        <begin position="1512"/>
        <end position="1526"/>
    </location>
</feature>
<sequence length="1657" mass="181644">MSGSIASYDQLVRQVEALKKENSHLRRELEDNSNHLSKLENETSDMKEVLKHLQGKLEQEARVMVSSGQTEVLDQLKALQMDISSLYNLKFAPEVAGVGRSAEDSPAPAPVPHRDGTGDLGRATFRMLEELDRERCFLLGEIEKEEKEKVWYYAQLQSLATRLEELPHVETVSGGGVAMETRSRPWSTAGGRWGGSGSICRPRELPGRAPCHRRCHGPAAAIVLSLQPLPTRPLPLQLCGKVPGMEGDGSLDPPTHPEEGGSSLGSSKVEVVFWLLSMLATRDKEDMSRTLLAMSSSQESCLAMRKSGCLPLLIQILHDSDGEPGPPESPSGAKDARMRANAALHNIVFSQPDEGQAKKEMRVLHVLEQIRSYSETCWDWLQMQSRDAGRGPEGGTAPVPIEPQICQATCAIMKLSFDEEYRRAMNELGGLQAVAELLQVDYEMHKMTNDPLNLALRRYAGMALTNLTFGDVVNKATLCSRRGCMEAIVAQLGSDSEELHQVVSSILRNLSWRADINSKKVLREVGSVAGLMRCALHAGKESTLKSVLSALWNLSAHSTENKAAICAVEGALGFLVSTLTYKCQSNSLAIIESGGGILRNVSSLVATREDYRQVLRDHNCLQTLLQHLRSHSLTIVSNACGTLWNLSARSPRDQELLWDLGAVSMLRNLIHSKHKMIAMGSAAALRNLLTNRPPKYKDAAVVSPGSCMPSLYMRKQKALEAELDAKHLAETFDTMEKQSLKSQSMKKPARHMESLVKDYASDSGCFDDDEVPNISTGVETASASVLSMFLNSSFLQGQALPRALAQRRCPEPEKEGGSKQGEPKKPALPEDDVSLAAEKLANKISSTVAKIDKLVEDISTMHTSSDDSFSLSSEDHCLDWQYGPEEAHEARAQSCSPCRLSDAGGFAKRESLSRAHTLLRLKTAYTSLSNDSLNSGSTSDGYCTKEHMKPCTRAAFLDYRDELQRYQKRPSRLDLKSILGSKPERVEPSVPKGRDPAEPERLEQPDVPGRAKKTVTFPSPKALEKEPERKKETGSKPSSDLQVHTIKLSPSYQHIPLLESLAKGSAASGTGHHPSLLGRKQAWLPSALLQTAESLSKIPEKLPAHPPATAEQESVQKYSVEDTPICFSRCSSLSSLSSADNVLDGQSHSENDLDSDSSLEILEMEEGDAEDEDGRQEKEKVDPDPAMLAGISQPITIPFPKRDKIFLRESSPSRQEDLTPSSSSENYIQETPLVMSRCSSVSSLGSFESPSIASSIQSDPCSEMISGTISPSELPDSPGQTMPPSRSKTPLFELGCPPEKETSQFNIQWENNVKKFMDITDFKERFQLPQDLDSMVYFTVEKPNENFSCASSLSALPLHEHYVQKDVELKLMPTFPEKNSLNFVAHEKREERREERCLEGRRRAERPEPPSDDDIEILKECISSAMPSRFRKVKTSLLSGQVLHPQTKKPVHVPVYMLVPAHAGVPKHLRAATRDLFRDDDSFTDSADGTPVNFSSAASLSDETLRYPPAEDAERPRGLSEGHRETGSAGTIPARRAASGSSAPARLSSACKGKVGSSRGQSGERKQGQPPAKSGANLELEVGRPSGASGSKDAPQEDEVAFQSLCHTTPTEEAVYCFYEQDSDELPEVGREGSGSRAQPGRAPGRERWGGSIPRRE</sequence>
<evidence type="ECO:0000313" key="10">
    <source>
        <dbReference type="Proteomes" id="UP000627253"/>
    </source>
</evidence>
<comment type="caution">
    <text evidence="9">The sequence shown here is derived from an EMBL/GenBank/DDBJ whole genome shotgun (WGS) entry which is preliminary data.</text>
</comment>
<dbReference type="PANTHER" id="PTHR12607:SF3">
    <property type="entry name" value="ADENOMATOUS POLYPOSIS COLI PROTEIN 2"/>
    <property type="match status" value="1"/>
</dbReference>
<dbReference type="GO" id="GO:0120025">
    <property type="term" value="C:plasma membrane bounded cell projection"/>
    <property type="evidence" value="ECO:0007669"/>
    <property type="project" value="UniProtKB-ARBA"/>
</dbReference>
<feature type="region of interest" description="Disordered" evidence="7">
    <location>
        <begin position="174"/>
        <end position="193"/>
    </location>
</feature>
<dbReference type="Gene3D" id="1.10.287.450">
    <property type="entry name" value="Helix hairpin bin"/>
    <property type="match status" value="1"/>
</dbReference>
<dbReference type="GO" id="GO:0005881">
    <property type="term" value="C:cytoplasmic microtubule"/>
    <property type="evidence" value="ECO:0007669"/>
    <property type="project" value="TreeGrafter"/>
</dbReference>
<dbReference type="SMART" id="SM00185">
    <property type="entry name" value="ARM"/>
    <property type="match status" value="7"/>
</dbReference>
<dbReference type="SUPFAM" id="SSF82931">
    <property type="entry name" value="Tumor suppressor gene product Apc"/>
    <property type="match status" value="1"/>
</dbReference>
<organism evidence="9 10">
    <name type="scientific">Tricholaema leucomelas</name>
    <name type="common">pied barbet</name>
    <dbReference type="NCBI Taxonomy" id="240729"/>
    <lineage>
        <taxon>Eukaryota</taxon>
        <taxon>Metazoa</taxon>
        <taxon>Chordata</taxon>
        <taxon>Craniata</taxon>
        <taxon>Vertebrata</taxon>
        <taxon>Euteleostomi</taxon>
        <taxon>Archelosauria</taxon>
        <taxon>Archosauria</taxon>
        <taxon>Dinosauria</taxon>
        <taxon>Saurischia</taxon>
        <taxon>Theropoda</taxon>
        <taxon>Coelurosauria</taxon>
        <taxon>Aves</taxon>
        <taxon>Neognathae</taxon>
        <taxon>Neoaves</taxon>
        <taxon>Telluraves</taxon>
        <taxon>Coraciimorphae</taxon>
        <taxon>Piciformes</taxon>
        <taxon>Lybiidae</taxon>
        <taxon>Tricholaema lacrymosa</taxon>
    </lineage>
</organism>
<evidence type="ECO:0000256" key="2">
    <source>
        <dbReference type="ARBA" id="ARBA00022687"/>
    </source>
</evidence>
<dbReference type="GO" id="GO:0016055">
    <property type="term" value="P:Wnt signaling pathway"/>
    <property type="evidence" value="ECO:0007669"/>
    <property type="project" value="UniProtKB-KW"/>
</dbReference>
<dbReference type="PANTHER" id="PTHR12607">
    <property type="entry name" value="ADENOMATOUS POLYPOSIS COLI PROTEIN FAMILY"/>
    <property type="match status" value="1"/>
</dbReference>
<feature type="compositionally biased region" description="Basic and acidic residues" evidence="7">
    <location>
        <begin position="1644"/>
        <end position="1657"/>
    </location>
</feature>
<feature type="region of interest" description="Disordered" evidence="7">
    <location>
        <begin position="99"/>
        <end position="120"/>
    </location>
</feature>
<feature type="repeat" description="ARM" evidence="5">
    <location>
        <begin position="619"/>
        <end position="661"/>
    </location>
</feature>
<dbReference type="GO" id="GO:0008017">
    <property type="term" value="F:microtubule binding"/>
    <property type="evidence" value="ECO:0007669"/>
    <property type="project" value="TreeGrafter"/>
</dbReference>
<dbReference type="Pfam" id="PF00514">
    <property type="entry name" value="Arm"/>
    <property type="match status" value="2"/>
</dbReference>
<dbReference type="Gene3D" id="1.25.10.10">
    <property type="entry name" value="Leucine-rich Repeat Variant"/>
    <property type="match status" value="1"/>
</dbReference>
<dbReference type="Pfam" id="PF11414">
    <property type="entry name" value="Suppressor_APC"/>
    <property type="match status" value="1"/>
</dbReference>